<evidence type="ECO:0000313" key="1">
    <source>
        <dbReference type="EMBL" id="QHU06388.1"/>
    </source>
</evidence>
<organism evidence="1">
    <name type="scientific">viral metagenome</name>
    <dbReference type="NCBI Taxonomy" id="1070528"/>
    <lineage>
        <taxon>unclassified sequences</taxon>
        <taxon>metagenomes</taxon>
        <taxon>organismal metagenomes</taxon>
    </lineage>
</organism>
<name>A0A6C0JR83_9ZZZZ</name>
<accession>A0A6C0JR83</accession>
<dbReference type="EMBL" id="MN740433">
    <property type="protein sequence ID" value="QHU06388.1"/>
    <property type="molecule type" value="Genomic_DNA"/>
</dbReference>
<reference evidence="1" key="1">
    <citation type="journal article" date="2020" name="Nature">
        <title>Giant virus diversity and host interactions through global metagenomics.</title>
        <authorList>
            <person name="Schulz F."/>
            <person name="Roux S."/>
            <person name="Paez-Espino D."/>
            <person name="Jungbluth S."/>
            <person name="Walsh D.A."/>
            <person name="Denef V.J."/>
            <person name="McMahon K.D."/>
            <person name="Konstantinidis K.T."/>
            <person name="Eloe-Fadrosh E.A."/>
            <person name="Kyrpides N.C."/>
            <person name="Woyke T."/>
        </authorList>
    </citation>
    <scope>NUCLEOTIDE SEQUENCE</scope>
    <source>
        <strain evidence="1">GVMAG-M-3300027747-57</strain>
    </source>
</reference>
<sequence length="71" mass="8440">MLTRSKSTQQQQLLEVNIDFNEASNLWNANKKKIKNCCYKYICGKELSNGCYCKKSIYKFDRCRIHQINNK</sequence>
<protein>
    <submittedName>
        <fullName evidence="1">Uncharacterized protein</fullName>
    </submittedName>
</protein>
<dbReference type="AlphaFoldDB" id="A0A6C0JR83"/>
<proteinExistence type="predicted"/>